<dbReference type="PROSITE" id="PS50005">
    <property type="entry name" value="TPR"/>
    <property type="match status" value="1"/>
</dbReference>
<protein>
    <submittedName>
        <fullName evidence="2">Amyloid protein-binding protein 2</fullName>
    </submittedName>
</protein>
<evidence type="ECO:0000313" key="3">
    <source>
        <dbReference type="Proteomes" id="UP000198287"/>
    </source>
</evidence>
<dbReference type="Gene3D" id="1.25.40.10">
    <property type="entry name" value="Tetratricopeptide repeat domain"/>
    <property type="match status" value="2"/>
</dbReference>
<sequence>MGPSPPTLVKLALGAVGRNLTIFSPHLLAASLPVTSLVDILHHVATGDCAANGGVVDTEYLCTYVVTLFPLLLLPLHKRDQLHRLIQEVSEKELSREEDEGRSGDVVVDGHSRHRLPRRLATAFTNSSSSNTKEGLRLGGFLLDAGWYSETAIVMRHVLEHMNTNLEQRLTALEKLLLAESYHNLVGDAGTTYSKLVALITESKDAESLTRIRVYNAFSIYHYSENRYDKALRWSISAMNGLKQTYCPSLAESSSSPASAMTVIDVLRQAAICCSVKRELVKAKLLITKVLVLARSVFGTRSIRYADALMDYGFYLISSDNVRQGVDVYTEAVAIRQEAFGTYNINTVLALTELAYSLYVQEYNTGKFGTARCYAEQAMTVASRLLPSKHLLQASSSRVLALILEEIAIDNAGSPSEEKLLVEAETLHMTCLQLTLSVFGEMNVQSAKHYGNLGRLYQTMKKYQEAEVMHLKAISIKERLLGEWDYEVALSVGHLASLYNYDLGLFHKAEHLHLRSIAIGERLFGEAYSGLEYDYRGLLQVYLMTGRESKYTEYSRILANWKLLQDIKSAAVDTKPSSGQLESYEPLESTLNQFHQLSWCRWKDNDPDADEEETTP</sequence>
<dbReference type="PANTHER" id="PTHR46575:SF1">
    <property type="entry name" value="AMYLOID PROTEIN-BINDING PROTEIN 2"/>
    <property type="match status" value="1"/>
</dbReference>
<evidence type="ECO:0000256" key="1">
    <source>
        <dbReference type="PROSITE-ProRule" id="PRU00339"/>
    </source>
</evidence>
<feature type="repeat" description="TPR" evidence="1">
    <location>
        <begin position="447"/>
        <end position="480"/>
    </location>
</feature>
<dbReference type="PANTHER" id="PTHR46575">
    <property type="entry name" value="AMYLOID PROTEIN-BINDING PROTEIN 2"/>
    <property type="match status" value="1"/>
</dbReference>
<dbReference type="GO" id="GO:0031462">
    <property type="term" value="C:Cul2-RING ubiquitin ligase complex"/>
    <property type="evidence" value="ECO:0007669"/>
    <property type="project" value="TreeGrafter"/>
</dbReference>
<dbReference type="GO" id="GO:0006886">
    <property type="term" value="P:intracellular protein transport"/>
    <property type="evidence" value="ECO:0007669"/>
    <property type="project" value="InterPro"/>
</dbReference>
<dbReference type="GO" id="GO:1990756">
    <property type="term" value="F:ubiquitin-like ligase-substrate adaptor activity"/>
    <property type="evidence" value="ECO:0007669"/>
    <property type="project" value="TreeGrafter"/>
</dbReference>
<proteinExistence type="predicted"/>
<dbReference type="InterPro" id="IPR019734">
    <property type="entry name" value="TPR_rpt"/>
</dbReference>
<dbReference type="Proteomes" id="UP000198287">
    <property type="component" value="Unassembled WGS sequence"/>
</dbReference>
<name>A0A226F0V1_FOLCA</name>
<reference evidence="2 3" key="1">
    <citation type="submission" date="2015-12" db="EMBL/GenBank/DDBJ databases">
        <title>The genome of Folsomia candida.</title>
        <authorList>
            <person name="Faddeeva A."/>
            <person name="Derks M.F."/>
            <person name="Anvar Y."/>
            <person name="Smit S."/>
            <person name="Van Straalen N."/>
            <person name="Roelofs D."/>
        </authorList>
    </citation>
    <scope>NUCLEOTIDE SEQUENCE [LARGE SCALE GENOMIC DNA]</scope>
    <source>
        <strain evidence="2 3">VU population</strain>
        <tissue evidence="2">Whole body</tissue>
    </source>
</reference>
<dbReference type="SMART" id="SM00028">
    <property type="entry name" value="TPR"/>
    <property type="match status" value="2"/>
</dbReference>
<dbReference type="GO" id="GO:0043161">
    <property type="term" value="P:proteasome-mediated ubiquitin-dependent protein catabolic process"/>
    <property type="evidence" value="ECO:0007669"/>
    <property type="project" value="TreeGrafter"/>
</dbReference>
<dbReference type="InterPro" id="IPR011990">
    <property type="entry name" value="TPR-like_helical_dom_sf"/>
</dbReference>
<dbReference type="Pfam" id="PF13374">
    <property type="entry name" value="TPR_10"/>
    <property type="match status" value="2"/>
</dbReference>
<organism evidence="2 3">
    <name type="scientific">Folsomia candida</name>
    <name type="common">Springtail</name>
    <dbReference type="NCBI Taxonomy" id="158441"/>
    <lineage>
        <taxon>Eukaryota</taxon>
        <taxon>Metazoa</taxon>
        <taxon>Ecdysozoa</taxon>
        <taxon>Arthropoda</taxon>
        <taxon>Hexapoda</taxon>
        <taxon>Collembola</taxon>
        <taxon>Entomobryomorpha</taxon>
        <taxon>Isotomoidea</taxon>
        <taxon>Isotomidae</taxon>
        <taxon>Proisotominae</taxon>
        <taxon>Folsomia</taxon>
    </lineage>
</organism>
<dbReference type="OMA" id="YAESSHC"/>
<dbReference type="STRING" id="158441.A0A226F0V1"/>
<dbReference type="SUPFAM" id="SSF48452">
    <property type="entry name" value="TPR-like"/>
    <property type="match status" value="2"/>
</dbReference>
<accession>A0A226F0V1</accession>
<comment type="caution">
    <text evidence="2">The sequence shown here is derived from an EMBL/GenBank/DDBJ whole genome shotgun (WGS) entry which is preliminary data.</text>
</comment>
<evidence type="ECO:0000313" key="2">
    <source>
        <dbReference type="EMBL" id="OXA62556.1"/>
    </source>
</evidence>
<keyword evidence="3" id="KW-1185">Reference proteome</keyword>
<dbReference type="AlphaFoldDB" id="A0A226F0V1"/>
<gene>
    <name evidence="2" type="ORF">Fcan01_03599</name>
</gene>
<keyword evidence="1" id="KW-0802">TPR repeat</keyword>
<dbReference type="OrthoDB" id="7103806at2759"/>
<dbReference type="InterPro" id="IPR042476">
    <property type="entry name" value="APPBP2"/>
</dbReference>
<dbReference type="EMBL" id="LNIX01000001">
    <property type="protein sequence ID" value="OXA62556.1"/>
    <property type="molecule type" value="Genomic_DNA"/>
</dbReference>